<dbReference type="EMBL" id="BAABUK010000027">
    <property type="protein sequence ID" value="GAA5815721.1"/>
    <property type="molecule type" value="Genomic_DNA"/>
</dbReference>
<evidence type="ECO:0000313" key="2">
    <source>
        <dbReference type="Proteomes" id="UP001473302"/>
    </source>
</evidence>
<dbReference type="Proteomes" id="UP001473302">
    <property type="component" value="Unassembled WGS sequence"/>
</dbReference>
<dbReference type="InterPro" id="IPR021054">
    <property type="entry name" value="Cell_wall_mannoprotein_1"/>
</dbReference>
<protein>
    <submittedName>
        <fullName evidence="1">Uncharacterized protein</fullName>
    </submittedName>
</protein>
<name>A0ABP9Z9E1_9FUNG</name>
<organism evidence="1 2">
    <name type="scientific">Mucor flavus</name>
    <dbReference type="NCBI Taxonomy" id="439312"/>
    <lineage>
        <taxon>Eukaryota</taxon>
        <taxon>Fungi</taxon>
        <taxon>Fungi incertae sedis</taxon>
        <taxon>Mucoromycota</taxon>
        <taxon>Mucoromycotina</taxon>
        <taxon>Mucoromycetes</taxon>
        <taxon>Mucorales</taxon>
        <taxon>Mucorineae</taxon>
        <taxon>Mucoraceae</taxon>
        <taxon>Mucor</taxon>
    </lineage>
</organism>
<keyword evidence="2" id="KW-1185">Reference proteome</keyword>
<reference evidence="1 2" key="1">
    <citation type="submission" date="2024-04" db="EMBL/GenBank/DDBJ databases">
        <title>genome sequences of Mucor flavus KT1a and Helicostylum pulchrum KT1b strains isolated from the surface of a dry-aged beef.</title>
        <authorList>
            <person name="Toyotome T."/>
            <person name="Hosono M."/>
            <person name="Torimaru M."/>
            <person name="Fukuda K."/>
            <person name="Mikami N."/>
        </authorList>
    </citation>
    <scope>NUCLEOTIDE SEQUENCE [LARGE SCALE GENOMIC DNA]</scope>
    <source>
        <strain evidence="1 2">KT1a</strain>
    </source>
</reference>
<accession>A0ABP9Z9E1</accession>
<comment type="caution">
    <text evidence="1">The sequence shown here is derived from an EMBL/GenBank/DDBJ whole genome shotgun (WGS) entry which is preliminary data.</text>
</comment>
<evidence type="ECO:0000313" key="1">
    <source>
        <dbReference type="EMBL" id="GAA5815721.1"/>
    </source>
</evidence>
<proteinExistence type="predicted"/>
<gene>
    <name evidence="1" type="ORF">MFLAVUS_009235</name>
</gene>
<dbReference type="Pfam" id="PF12296">
    <property type="entry name" value="HsbA"/>
    <property type="match status" value="1"/>
</dbReference>
<sequence length="342" mass="38748">MVFSATFIYLMMSKHYSSNAANMKKRGISSQVQVCRDHIDTIDTRIPILSAYVEADGYSGAVNIFNAEQALLGHMKNATTDCRSVTGTITDEEAEAMLATETPVIPNATNALAGVSEKKTVFDKVYLATNIVKNEIKKSYKSTIVIYICVHDTGSIQHPSYIPVINDYIDQLDTAFKSTYINYGLVLQFYLNLKEPRFKKSKHFEDLSASFAINFKEEQIGAHYSWLVQLRKPFNVRQPYIEATFENPVKEDEPIQVPAVQLTSEESFEHPRYYFLSPALGALDCKLYNIKITAYTDKSKSKVIAEHENQLLSRINAESCVKTEFMERMNAAAKHAEWETKL</sequence>